<dbReference type="OrthoDB" id="6247875at2759"/>
<accession>A0A0C9YRW2</accession>
<proteinExistence type="predicted"/>
<dbReference type="PANTHER" id="PTHR45789:SF2">
    <property type="entry name" value="FI18025P1"/>
    <property type="match status" value="1"/>
</dbReference>
<dbReference type="PROSITE" id="PS50118">
    <property type="entry name" value="HMG_BOX_2"/>
    <property type="match status" value="1"/>
</dbReference>
<dbReference type="CDD" id="cd01389">
    <property type="entry name" value="HMG-box_ROX1-like"/>
    <property type="match status" value="1"/>
</dbReference>
<dbReference type="GO" id="GO:0000981">
    <property type="term" value="F:DNA-binding transcription factor activity, RNA polymerase II-specific"/>
    <property type="evidence" value="ECO:0007669"/>
    <property type="project" value="TreeGrafter"/>
</dbReference>
<evidence type="ECO:0000256" key="2">
    <source>
        <dbReference type="ARBA" id="ARBA00023242"/>
    </source>
</evidence>
<dbReference type="SMART" id="SM00398">
    <property type="entry name" value="HMG"/>
    <property type="match status" value="1"/>
</dbReference>
<evidence type="ECO:0000256" key="1">
    <source>
        <dbReference type="ARBA" id="ARBA00023125"/>
    </source>
</evidence>
<evidence type="ECO:0000256" key="3">
    <source>
        <dbReference type="PROSITE-ProRule" id="PRU00267"/>
    </source>
</evidence>
<name>A0A0C9YRW2_9AGAM</name>
<dbReference type="SUPFAM" id="SSF47095">
    <property type="entry name" value="HMG-box"/>
    <property type="match status" value="1"/>
</dbReference>
<dbReference type="STRING" id="765257.A0A0C9YRW2"/>
<dbReference type="GO" id="GO:0000978">
    <property type="term" value="F:RNA polymerase II cis-regulatory region sequence-specific DNA binding"/>
    <property type="evidence" value="ECO:0007669"/>
    <property type="project" value="TreeGrafter"/>
</dbReference>
<dbReference type="GO" id="GO:0005634">
    <property type="term" value="C:nucleus"/>
    <property type="evidence" value="ECO:0007669"/>
    <property type="project" value="UniProtKB-UniRule"/>
</dbReference>
<keyword evidence="1 3" id="KW-0238">DNA-binding</keyword>
<organism evidence="5 6">
    <name type="scientific">Pisolithus microcarpus 441</name>
    <dbReference type="NCBI Taxonomy" id="765257"/>
    <lineage>
        <taxon>Eukaryota</taxon>
        <taxon>Fungi</taxon>
        <taxon>Dikarya</taxon>
        <taxon>Basidiomycota</taxon>
        <taxon>Agaricomycotina</taxon>
        <taxon>Agaricomycetes</taxon>
        <taxon>Agaricomycetidae</taxon>
        <taxon>Boletales</taxon>
        <taxon>Sclerodermatineae</taxon>
        <taxon>Pisolithaceae</taxon>
        <taxon>Pisolithus</taxon>
    </lineage>
</organism>
<reference evidence="6" key="2">
    <citation type="submission" date="2015-01" db="EMBL/GenBank/DDBJ databases">
        <title>Evolutionary Origins and Diversification of the Mycorrhizal Mutualists.</title>
        <authorList>
            <consortium name="DOE Joint Genome Institute"/>
            <consortium name="Mycorrhizal Genomics Consortium"/>
            <person name="Kohler A."/>
            <person name="Kuo A."/>
            <person name="Nagy L.G."/>
            <person name="Floudas D."/>
            <person name="Copeland A."/>
            <person name="Barry K.W."/>
            <person name="Cichocki N."/>
            <person name="Veneault-Fourrey C."/>
            <person name="LaButti K."/>
            <person name="Lindquist E.A."/>
            <person name="Lipzen A."/>
            <person name="Lundell T."/>
            <person name="Morin E."/>
            <person name="Murat C."/>
            <person name="Riley R."/>
            <person name="Ohm R."/>
            <person name="Sun H."/>
            <person name="Tunlid A."/>
            <person name="Henrissat B."/>
            <person name="Grigoriev I.V."/>
            <person name="Hibbett D.S."/>
            <person name="Martin F."/>
        </authorList>
    </citation>
    <scope>NUCLEOTIDE SEQUENCE [LARGE SCALE GENOMIC DNA]</scope>
    <source>
        <strain evidence="6">441</strain>
    </source>
</reference>
<dbReference type="InterPro" id="IPR036910">
    <property type="entry name" value="HMG_box_dom_sf"/>
</dbReference>
<feature type="DNA-binding region" description="HMG box" evidence="3">
    <location>
        <begin position="1"/>
        <end position="69"/>
    </location>
</feature>
<protein>
    <recommendedName>
        <fullName evidence="4">HMG box domain-containing protein</fullName>
    </recommendedName>
</protein>
<reference evidence="5 6" key="1">
    <citation type="submission" date="2014-04" db="EMBL/GenBank/DDBJ databases">
        <authorList>
            <consortium name="DOE Joint Genome Institute"/>
            <person name="Kuo A."/>
            <person name="Kohler A."/>
            <person name="Costa M.D."/>
            <person name="Nagy L.G."/>
            <person name="Floudas D."/>
            <person name="Copeland A."/>
            <person name="Barry K.W."/>
            <person name="Cichocki N."/>
            <person name="Veneault-Fourrey C."/>
            <person name="LaButti K."/>
            <person name="Lindquist E.A."/>
            <person name="Lipzen A."/>
            <person name="Lundell T."/>
            <person name="Morin E."/>
            <person name="Murat C."/>
            <person name="Sun H."/>
            <person name="Tunlid A."/>
            <person name="Henrissat B."/>
            <person name="Grigoriev I.V."/>
            <person name="Hibbett D.S."/>
            <person name="Martin F."/>
            <person name="Nordberg H.P."/>
            <person name="Cantor M.N."/>
            <person name="Hua S.X."/>
        </authorList>
    </citation>
    <scope>NUCLEOTIDE SEQUENCE [LARGE SCALE GENOMIC DNA]</scope>
    <source>
        <strain evidence="5 6">441</strain>
    </source>
</reference>
<feature type="non-terminal residue" evidence="5">
    <location>
        <position position="72"/>
    </location>
</feature>
<dbReference type="PANTHER" id="PTHR45789">
    <property type="entry name" value="FI18025P1"/>
    <property type="match status" value="1"/>
</dbReference>
<dbReference type="InterPro" id="IPR051356">
    <property type="entry name" value="SOX/SOX-like_TF"/>
</dbReference>
<dbReference type="Gene3D" id="1.10.30.10">
    <property type="entry name" value="High mobility group box domain"/>
    <property type="match status" value="1"/>
</dbReference>
<feature type="domain" description="HMG box" evidence="4">
    <location>
        <begin position="1"/>
        <end position="69"/>
    </location>
</feature>
<evidence type="ECO:0000259" key="4">
    <source>
        <dbReference type="PROSITE" id="PS50118"/>
    </source>
</evidence>
<keyword evidence="6" id="KW-1185">Reference proteome</keyword>
<evidence type="ECO:0000313" key="5">
    <source>
        <dbReference type="EMBL" id="KIK13012.1"/>
    </source>
</evidence>
<feature type="non-terminal residue" evidence="5">
    <location>
        <position position="1"/>
    </location>
</feature>
<dbReference type="InterPro" id="IPR009071">
    <property type="entry name" value="HMG_box_dom"/>
</dbReference>
<dbReference type="EMBL" id="KN834027">
    <property type="protein sequence ID" value="KIK13012.1"/>
    <property type="molecule type" value="Genomic_DNA"/>
</dbReference>
<gene>
    <name evidence="5" type="ORF">PISMIDRAFT_31667</name>
</gene>
<dbReference type="Proteomes" id="UP000054018">
    <property type="component" value="Unassembled WGS sequence"/>
</dbReference>
<evidence type="ECO:0000313" key="6">
    <source>
        <dbReference type="Proteomes" id="UP000054018"/>
    </source>
</evidence>
<dbReference type="Pfam" id="PF00505">
    <property type="entry name" value="HMG_box"/>
    <property type="match status" value="1"/>
</dbReference>
<keyword evidence="2 3" id="KW-0539">Nucleus</keyword>
<sequence length="72" mass="8660">IPRPRNAFILFRCDFVHQRKVNPTENEDNNISRAAGQLWSQMTLLEKQPWLRMAQREKECHALLYPNYKYSP</sequence>
<dbReference type="HOGENOM" id="CLU_082854_6_2_1"/>
<dbReference type="AlphaFoldDB" id="A0A0C9YRW2"/>